<dbReference type="OrthoDB" id="6132182at2759"/>
<dbReference type="Proteomes" id="UP000076837">
    <property type="component" value="Unassembled WGS sequence"/>
</dbReference>
<evidence type="ECO:0000313" key="1">
    <source>
        <dbReference type="EMBL" id="KZM28651.1"/>
    </source>
</evidence>
<dbReference type="AlphaFoldDB" id="A0A163MEU3"/>
<accession>A0A163MEU3</accession>
<dbReference type="InterPro" id="IPR002227">
    <property type="entry name" value="Tyrosinase_Cu-bd"/>
</dbReference>
<dbReference type="InterPro" id="IPR008922">
    <property type="entry name" value="Di-copper_centre_dom_sf"/>
</dbReference>
<reference evidence="1 2" key="1">
    <citation type="journal article" date="2016" name="Sci. Rep.">
        <title>Draft genome sequencing and secretome analysis of fungal phytopathogen Ascochyta rabiei provides insight into the necrotrophic effector repertoire.</title>
        <authorList>
            <person name="Verma S."/>
            <person name="Gazara R.K."/>
            <person name="Nizam S."/>
            <person name="Parween S."/>
            <person name="Chattopadhyay D."/>
            <person name="Verma P.K."/>
        </authorList>
    </citation>
    <scope>NUCLEOTIDE SEQUENCE [LARGE SCALE GENOMIC DNA]</scope>
    <source>
        <strain evidence="1 2">ArDII</strain>
    </source>
</reference>
<name>A0A163MEU3_DIDRA</name>
<evidence type="ECO:0000313" key="2">
    <source>
        <dbReference type="Proteomes" id="UP000076837"/>
    </source>
</evidence>
<proteinExistence type="predicted"/>
<dbReference type="GO" id="GO:0016491">
    <property type="term" value="F:oxidoreductase activity"/>
    <property type="evidence" value="ECO:0007669"/>
    <property type="project" value="InterPro"/>
</dbReference>
<dbReference type="PANTHER" id="PTHR11474">
    <property type="entry name" value="TYROSINASE FAMILY MEMBER"/>
    <property type="match status" value="1"/>
</dbReference>
<organism evidence="1 2">
    <name type="scientific">Didymella rabiei</name>
    <name type="common">Chickpea ascochyta blight fungus</name>
    <name type="synonym">Mycosphaerella rabiei</name>
    <dbReference type="NCBI Taxonomy" id="5454"/>
    <lineage>
        <taxon>Eukaryota</taxon>
        <taxon>Fungi</taxon>
        <taxon>Dikarya</taxon>
        <taxon>Ascomycota</taxon>
        <taxon>Pezizomycotina</taxon>
        <taxon>Dothideomycetes</taxon>
        <taxon>Pleosporomycetidae</taxon>
        <taxon>Pleosporales</taxon>
        <taxon>Pleosporineae</taxon>
        <taxon>Didymellaceae</taxon>
        <taxon>Ascochyta</taxon>
    </lineage>
</organism>
<dbReference type="SUPFAM" id="SSF48056">
    <property type="entry name" value="Di-copper centre-containing domain"/>
    <property type="match status" value="1"/>
</dbReference>
<keyword evidence="2" id="KW-1185">Reference proteome</keyword>
<protein>
    <submittedName>
        <fullName evidence="1">Metal ion binding</fullName>
    </submittedName>
</protein>
<sequence length="415" mass="44895">MRFTSQLALSLLASTLSHALPAPRDEPSATASSVTFTSASDNITVAADQLDQLSDFAQSQVNASLSANSKTKRGGCNLFNVAVRREWGSLSSKERKSYTDAVLCLQNKQSKTPASLLPGARSRFDDWVGTHINQTTTIHYTGTFLAWHRYFTWQYEQALRNECGYQGYQPYWDWAKTAVTGLENSAVLDGSDYSMSGNGEFIPGRGNVILGGNGLPEIPIPAGTGGGCVKSGPFKDMKVNLGPVALGLTNGSTISNGDGLSYNPRCLQRDLTDYTNKRWANASSVVSLILDNKNVYDFQMVMQGVPGSGNIGVHGGGHYSMGGDPGRDLYTSPGDPLFYLHHGMIDRTWWIWQQLDRKTRFGESGISGTGTFLNSPPSANTTLDTLIDLGYAASPAVTMNDLMSTTEGPLCYVYL</sequence>
<dbReference type="Gene3D" id="1.10.1280.10">
    <property type="entry name" value="Di-copper center containing domain from catechol oxidase"/>
    <property type="match status" value="1"/>
</dbReference>
<dbReference type="InterPro" id="IPR050316">
    <property type="entry name" value="Tyrosinase/Hemocyanin"/>
</dbReference>
<dbReference type="PROSITE" id="PS00497">
    <property type="entry name" value="TYROSINASE_1"/>
    <property type="match status" value="1"/>
</dbReference>
<dbReference type="PROSITE" id="PS00498">
    <property type="entry name" value="TYROSINASE_2"/>
    <property type="match status" value="1"/>
</dbReference>
<gene>
    <name evidence="1" type="ORF">ST47_g185</name>
</gene>
<dbReference type="PRINTS" id="PR00092">
    <property type="entry name" value="TYROSINASE"/>
</dbReference>
<dbReference type="EMBL" id="JYNV01000005">
    <property type="protein sequence ID" value="KZM28651.1"/>
    <property type="molecule type" value="Genomic_DNA"/>
</dbReference>
<dbReference type="STRING" id="5454.A0A163MEU3"/>
<dbReference type="Pfam" id="PF00264">
    <property type="entry name" value="Tyrosinase"/>
    <property type="match status" value="1"/>
</dbReference>
<comment type="caution">
    <text evidence="1">The sequence shown here is derived from an EMBL/GenBank/DDBJ whole genome shotgun (WGS) entry which is preliminary data.</text>
</comment>
<dbReference type="PANTHER" id="PTHR11474:SF116">
    <property type="entry name" value="TYROSINASE"/>
    <property type="match status" value="1"/>
</dbReference>